<dbReference type="PROSITE" id="PS51892">
    <property type="entry name" value="SUBTILASE"/>
    <property type="match status" value="1"/>
</dbReference>
<evidence type="ECO:0000259" key="9">
    <source>
        <dbReference type="Pfam" id="PF00082"/>
    </source>
</evidence>
<evidence type="ECO:0000256" key="3">
    <source>
        <dbReference type="ARBA" id="ARBA00022801"/>
    </source>
</evidence>
<keyword evidence="7" id="KW-0812">Transmembrane</keyword>
<name>A0A9D1SWK4_9FIRM</name>
<comment type="caution">
    <text evidence="10">The sequence shown here is derived from an EMBL/GenBank/DDBJ whole genome shotgun (WGS) entry which is preliminary data.</text>
</comment>
<proteinExistence type="inferred from homology"/>
<keyword evidence="3 5" id="KW-0378">Hydrolase</keyword>
<dbReference type="GO" id="GO:0006508">
    <property type="term" value="P:proteolysis"/>
    <property type="evidence" value="ECO:0007669"/>
    <property type="project" value="UniProtKB-KW"/>
</dbReference>
<evidence type="ECO:0000256" key="2">
    <source>
        <dbReference type="ARBA" id="ARBA00022670"/>
    </source>
</evidence>
<evidence type="ECO:0000256" key="6">
    <source>
        <dbReference type="SAM" id="MobiDB-lite"/>
    </source>
</evidence>
<feature type="chain" id="PRO_5038985652" evidence="8">
    <location>
        <begin position="35"/>
        <end position="686"/>
    </location>
</feature>
<dbReference type="EMBL" id="DVOE01000081">
    <property type="protein sequence ID" value="HIU99243.1"/>
    <property type="molecule type" value="Genomic_DNA"/>
</dbReference>
<dbReference type="GO" id="GO:0004252">
    <property type="term" value="F:serine-type endopeptidase activity"/>
    <property type="evidence" value="ECO:0007669"/>
    <property type="project" value="UniProtKB-UniRule"/>
</dbReference>
<protein>
    <submittedName>
        <fullName evidence="10">S8 family serine peptidase</fullName>
    </submittedName>
</protein>
<feature type="compositionally biased region" description="Basic and acidic residues" evidence="6">
    <location>
        <begin position="659"/>
        <end position="671"/>
    </location>
</feature>
<sequence length="686" mass="72127">MRARAFGKLSAAAAALLLVCLFACLLLPVGSAQAEGTEPWYYAHEYLDLRENGAVRTEGARLAASAAQSGAEDIVIAVIDTGLDLDTSWVDWRAALVLDEGGRFLGYDAYGVAEEGMDPEEAKKQDNWQDEAGSGEYASDLHGTKVAGSIALTVQAAGLFEHIKIYPVKAAETGTNKFSVKAVAEAVEHAIEIGADVINLSISSAPKYVSAWETGENAERLKAAISAASEKAIIVAAAGNDGADSADTLYYPAAYEEVVGVMSYGVDGGFYSGSNYGPAYDIAAPGESIWSGDHYTTGTSMAAGLVSAGSAVLMLNAETRALSAGAQMPRATVLSRALISAGDGSVSSPDGAEVPVLDIYAAMTLDTSELGGSYLPVTGIEISGTAGKGSVLSASDENALTVQTVREQFGQGKSEVTLTAKLRPYWDADPAEYANIVWTVEEFEKDGEDLTAVAGSRREIGRGEKLTFLFEETGIFKIKAEIAGEGGETFSAEMSFSVAYGQWFGSEAHIVPADFVSSEGYADGSGKVPSEAVCYRSGVSLTITSIEDFDVADVSWYVDGRYAGSGEVFDYRPDSFGEHTVTAYVRLNSEGGSSVPYKITGSFLVDSRSYAEHPYMIPVWCAIGVLILTAVVLLSLSAAKKRAARAAALAAEEGGSADDPVKESPIRKERAVPPPYEPKGGRKKKN</sequence>
<evidence type="ECO:0000313" key="11">
    <source>
        <dbReference type="Proteomes" id="UP000886857"/>
    </source>
</evidence>
<dbReference type="Gene3D" id="3.40.50.200">
    <property type="entry name" value="Peptidase S8/S53 domain"/>
    <property type="match status" value="1"/>
</dbReference>
<feature type="active site" description="Charge relay system" evidence="5">
    <location>
        <position position="80"/>
    </location>
</feature>
<feature type="active site" description="Charge relay system" evidence="5">
    <location>
        <position position="300"/>
    </location>
</feature>
<reference evidence="10" key="2">
    <citation type="journal article" date="2021" name="PeerJ">
        <title>Extensive microbial diversity within the chicken gut microbiome revealed by metagenomics and culture.</title>
        <authorList>
            <person name="Gilroy R."/>
            <person name="Ravi A."/>
            <person name="Getino M."/>
            <person name="Pursley I."/>
            <person name="Horton D.L."/>
            <person name="Alikhan N.F."/>
            <person name="Baker D."/>
            <person name="Gharbi K."/>
            <person name="Hall N."/>
            <person name="Watson M."/>
            <person name="Adriaenssens E.M."/>
            <person name="Foster-Nyarko E."/>
            <person name="Jarju S."/>
            <person name="Secka A."/>
            <person name="Antonio M."/>
            <person name="Oren A."/>
            <person name="Chaudhuri R.R."/>
            <person name="La Ragione R."/>
            <person name="Hildebrand F."/>
            <person name="Pallen M.J."/>
        </authorList>
    </citation>
    <scope>NUCLEOTIDE SEQUENCE</scope>
    <source>
        <strain evidence="10">10406</strain>
    </source>
</reference>
<keyword evidence="4 5" id="KW-0720">Serine protease</keyword>
<evidence type="ECO:0000256" key="8">
    <source>
        <dbReference type="SAM" id="SignalP"/>
    </source>
</evidence>
<evidence type="ECO:0000313" key="10">
    <source>
        <dbReference type="EMBL" id="HIU99243.1"/>
    </source>
</evidence>
<dbReference type="InterPro" id="IPR000209">
    <property type="entry name" value="Peptidase_S8/S53_dom"/>
</dbReference>
<feature type="signal peptide" evidence="8">
    <location>
        <begin position="1"/>
        <end position="34"/>
    </location>
</feature>
<evidence type="ECO:0000256" key="1">
    <source>
        <dbReference type="ARBA" id="ARBA00011073"/>
    </source>
</evidence>
<organism evidence="10 11">
    <name type="scientific">Candidatus Limadaptatus stercoripullorum</name>
    <dbReference type="NCBI Taxonomy" id="2840846"/>
    <lineage>
        <taxon>Bacteria</taxon>
        <taxon>Bacillati</taxon>
        <taxon>Bacillota</taxon>
        <taxon>Clostridia</taxon>
        <taxon>Eubacteriales</taxon>
        <taxon>Candidatus Limadaptatus</taxon>
    </lineage>
</organism>
<dbReference type="PROSITE" id="PS00136">
    <property type="entry name" value="SUBTILASE_ASP"/>
    <property type="match status" value="1"/>
</dbReference>
<evidence type="ECO:0000256" key="4">
    <source>
        <dbReference type="ARBA" id="ARBA00022825"/>
    </source>
</evidence>
<dbReference type="PANTHER" id="PTHR43806">
    <property type="entry name" value="PEPTIDASE S8"/>
    <property type="match status" value="1"/>
</dbReference>
<dbReference type="Proteomes" id="UP000886857">
    <property type="component" value="Unassembled WGS sequence"/>
</dbReference>
<comment type="similarity">
    <text evidence="1 5">Belongs to the peptidase S8 family.</text>
</comment>
<reference evidence="10" key="1">
    <citation type="submission" date="2020-10" db="EMBL/GenBank/DDBJ databases">
        <authorList>
            <person name="Gilroy R."/>
        </authorList>
    </citation>
    <scope>NUCLEOTIDE SEQUENCE</scope>
    <source>
        <strain evidence="10">10406</strain>
    </source>
</reference>
<keyword evidence="2 5" id="KW-0645">Protease</keyword>
<dbReference type="InterPro" id="IPR050131">
    <property type="entry name" value="Peptidase_S8_subtilisin-like"/>
</dbReference>
<dbReference type="InterPro" id="IPR036852">
    <property type="entry name" value="Peptidase_S8/S53_dom_sf"/>
</dbReference>
<keyword evidence="7" id="KW-1133">Transmembrane helix</keyword>
<evidence type="ECO:0000256" key="7">
    <source>
        <dbReference type="SAM" id="Phobius"/>
    </source>
</evidence>
<dbReference type="PRINTS" id="PR00723">
    <property type="entry name" value="SUBTILISIN"/>
</dbReference>
<gene>
    <name evidence="10" type="ORF">IAC73_05320</name>
</gene>
<feature type="region of interest" description="Disordered" evidence="6">
    <location>
        <begin position="650"/>
        <end position="686"/>
    </location>
</feature>
<dbReference type="InterPro" id="IPR023827">
    <property type="entry name" value="Peptidase_S8_Asp-AS"/>
</dbReference>
<evidence type="ECO:0000256" key="5">
    <source>
        <dbReference type="PROSITE-ProRule" id="PRU01240"/>
    </source>
</evidence>
<dbReference type="InterPro" id="IPR015500">
    <property type="entry name" value="Peptidase_S8_subtilisin-rel"/>
</dbReference>
<dbReference type="PANTHER" id="PTHR43806:SF11">
    <property type="entry name" value="CEREVISIN-RELATED"/>
    <property type="match status" value="1"/>
</dbReference>
<feature type="transmembrane region" description="Helical" evidence="7">
    <location>
        <begin position="615"/>
        <end position="636"/>
    </location>
</feature>
<dbReference type="SUPFAM" id="SSF52743">
    <property type="entry name" value="Subtilisin-like"/>
    <property type="match status" value="1"/>
</dbReference>
<keyword evidence="8" id="KW-0732">Signal</keyword>
<accession>A0A9D1SWK4</accession>
<dbReference type="Pfam" id="PF00082">
    <property type="entry name" value="Peptidase_S8"/>
    <property type="match status" value="1"/>
</dbReference>
<keyword evidence="7" id="KW-0472">Membrane</keyword>
<feature type="domain" description="Peptidase S8/S53" evidence="9">
    <location>
        <begin position="73"/>
        <end position="318"/>
    </location>
</feature>
<dbReference type="AlphaFoldDB" id="A0A9D1SWK4"/>
<feature type="active site" description="Charge relay system" evidence="5">
    <location>
        <position position="142"/>
    </location>
</feature>